<dbReference type="InterPro" id="IPR015813">
    <property type="entry name" value="Pyrv/PenolPyrv_kinase-like_dom"/>
</dbReference>
<feature type="binding site" evidence="6">
    <location>
        <position position="164"/>
    </location>
    <ligand>
        <name>Mg(2+)</name>
        <dbReference type="ChEBI" id="CHEBI:18420"/>
    </ligand>
</feature>
<name>A0A6P1YP97_9HYPH</name>
<dbReference type="RefSeq" id="WP_163076040.1">
    <property type="nucleotide sequence ID" value="NZ_CP048630.1"/>
</dbReference>
<comment type="similarity">
    <text evidence="2">Belongs to the HpcH/HpaI aldolase family.</text>
</comment>
<dbReference type="PIRSF" id="PIRSF015582">
    <property type="entry name" value="Cit_lyase_B"/>
    <property type="match status" value="1"/>
</dbReference>
<evidence type="ECO:0000256" key="1">
    <source>
        <dbReference type="ARBA" id="ARBA00001946"/>
    </source>
</evidence>
<proteinExistence type="inferred from homology"/>
<evidence type="ECO:0000259" key="7">
    <source>
        <dbReference type="Pfam" id="PF03328"/>
    </source>
</evidence>
<dbReference type="EMBL" id="CP048630">
    <property type="protein sequence ID" value="QIB34895.1"/>
    <property type="molecule type" value="Genomic_DNA"/>
</dbReference>
<accession>A0A6P1YP97</accession>
<dbReference type="PANTHER" id="PTHR32308:SF10">
    <property type="entry name" value="CITRATE LYASE SUBUNIT BETA"/>
    <property type="match status" value="1"/>
</dbReference>
<evidence type="ECO:0000256" key="3">
    <source>
        <dbReference type="ARBA" id="ARBA00022723"/>
    </source>
</evidence>
<evidence type="ECO:0000313" key="8">
    <source>
        <dbReference type="EMBL" id="QIB34895.1"/>
    </source>
</evidence>
<dbReference type="PANTHER" id="PTHR32308">
    <property type="entry name" value="LYASE BETA SUBUNIT, PUTATIVE (AFU_ORTHOLOGUE AFUA_4G13030)-RELATED"/>
    <property type="match status" value="1"/>
</dbReference>
<dbReference type="InterPro" id="IPR011206">
    <property type="entry name" value="Citrate_lyase_beta/mcl1/mcl2"/>
</dbReference>
<dbReference type="KEGG" id="apra:G3A50_15115"/>
<comment type="cofactor">
    <cofactor evidence="1">
        <name>Mg(2+)</name>
        <dbReference type="ChEBI" id="CHEBI:18420"/>
    </cofactor>
</comment>
<dbReference type="GO" id="GO:0000287">
    <property type="term" value="F:magnesium ion binding"/>
    <property type="evidence" value="ECO:0007669"/>
    <property type="project" value="TreeGrafter"/>
</dbReference>
<feature type="binding site" evidence="5">
    <location>
        <position position="133"/>
    </location>
    <ligand>
        <name>substrate</name>
    </ligand>
</feature>
<gene>
    <name evidence="8" type="ORF">G3A50_15115</name>
</gene>
<organism evidence="8 9">
    <name type="scientific">Ancylobacter pratisalsi</name>
    <dbReference type="NCBI Taxonomy" id="1745854"/>
    <lineage>
        <taxon>Bacteria</taxon>
        <taxon>Pseudomonadati</taxon>
        <taxon>Pseudomonadota</taxon>
        <taxon>Alphaproteobacteria</taxon>
        <taxon>Hyphomicrobiales</taxon>
        <taxon>Xanthobacteraceae</taxon>
        <taxon>Ancylobacter</taxon>
    </lineage>
</organism>
<evidence type="ECO:0000256" key="2">
    <source>
        <dbReference type="ARBA" id="ARBA00005568"/>
    </source>
</evidence>
<protein>
    <submittedName>
        <fullName evidence="8">CoA ester lyase</fullName>
    </submittedName>
</protein>
<dbReference type="SUPFAM" id="SSF51621">
    <property type="entry name" value="Phosphoenolpyruvate/pyruvate domain"/>
    <property type="match status" value="1"/>
</dbReference>
<dbReference type="InterPro" id="IPR005000">
    <property type="entry name" value="Aldolase/citrate-lyase_domain"/>
</dbReference>
<feature type="binding site" evidence="6">
    <location>
        <position position="133"/>
    </location>
    <ligand>
        <name>Mg(2+)</name>
        <dbReference type="ChEBI" id="CHEBI:18420"/>
    </ligand>
</feature>
<evidence type="ECO:0000313" key="9">
    <source>
        <dbReference type="Proteomes" id="UP000464751"/>
    </source>
</evidence>
<evidence type="ECO:0000256" key="6">
    <source>
        <dbReference type="PIRSR" id="PIRSR015582-2"/>
    </source>
</evidence>
<reference evidence="8 9" key="1">
    <citation type="submission" date="2020-02" db="EMBL/GenBank/DDBJ databases">
        <authorList>
            <person name="Li G."/>
        </authorList>
    </citation>
    <scope>NUCLEOTIDE SEQUENCE [LARGE SCALE GENOMIC DNA]</scope>
    <source>
        <strain evidence="8 9">DSM 102029</strain>
    </source>
</reference>
<keyword evidence="3 6" id="KW-0479">Metal-binding</keyword>
<dbReference type="InterPro" id="IPR040442">
    <property type="entry name" value="Pyrv_kinase-like_dom_sf"/>
</dbReference>
<feature type="binding site" evidence="5">
    <location>
        <position position="70"/>
    </location>
    <ligand>
        <name>substrate</name>
    </ligand>
</feature>
<feature type="domain" description="HpcH/HpaI aldolase/citrate lyase" evidence="7">
    <location>
        <begin position="9"/>
        <end position="232"/>
    </location>
</feature>
<dbReference type="GO" id="GO:0006107">
    <property type="term" value="P:oxaloacetate metabolic process"/>
    <property type="evidence" value="ECO:0007669"/>
    <property type="project" value="TreeGrafter"/>
</dbReference>
<dbReference type="GO" id="GO:0016829">
    <property type="term" value="F:lyase activity"/>
    <property type="evidence" value="ECO:0007669"/>
    <property type="project" value="UniProtKB-KW"/>
</dbReference>
<dbReference type="Pfam" id="PF03328">
    <property type="entry name" value="HpcH_HpaI"/>
    <property type="match status" value="1"/>
</dbReference>
<dbReference type="AlphaFoldDB" id="A0A6P1YP97"/>
<sequence>MSPVPRPRRSVLYMPGANARALEKARSLACDGIIIDLEDAVAPEAKPDARVLVAQALEAGGFGHREVVVRVNGTDTPWFEDDLAALARAAAKGAGPDAVLIPKVATPEALFVVARRLDALGAPASLKLWAMIETPLAVLKAGEIALAARDPAIRLTALVLGTNDLSKETGARIVPGRAPMLGWLSHCVLAARAGGIDVLDGVWNGFRDMEGFTRECHEAAELGFDGKTLIHPTQIEPCNAAFTPPEEAVAEARRVIELFDRPENAAKGVLQIEGRMYERMHADIARKTVALVETIAARG</sequence>
<dbReference type="Proteomes" id="UP000464751">
    <property type="component" value="Chromosome"/>
</dbReference>
<keyword evidence="4 6" id="KW-0460">Magnesium</keyword>
<evidence type="ECO:0000256" key="5">
    <source>
        <dbReference type="PIRSR" id="PIRSR015582-1"/>
    </source>
</evidence>
<keyword evidence="8" id="KW-0456">Lyase</keyword>
<keyword evidence="9" id="KW-1185">Reference proteome</keyword>
<dbReference type="Gene3D" id="3.20.20.60">
    <property type="entry name" value="Phosphoenolpyruvate-binding domains"/>
    <property type="match status" value="1"/>
</dbReference>
<evidence type="ECO:0000256" key="4">
    <source>
        <dbReference type="ARBA" id="ARBA00022842"/>
    </source>
</evidence>